<gene>
    <name evidence="9" type="ORF">JOL62DRAFT_336901</name>
</gene>
<evidence type="ECO:0000256" key="4">
    <source>
        <dbReference type="ARBA" id="ARBA00023136"/>
    </source>
</evidence>
<dbReference type="PANTHER" id="PTHR33048">
    <property type="entry name" value="PTH11-LIKE INTEGRAL MEMBRANE PROTEIN (AFU_ORTHOLOGUE AFUA_5G11245)"/>
    <property type="match status" value="1"/>
</dbReference>
<dbReference type="Proteomes" id="UP001367316">
    <property type="component" value="Unassembled WGS sequence"/>
</dbReference>
<feature type="transmembrane region" description="Helical" evidence="7">
    <location>
        <begin position="63"/>
        <end position="86"/>
    </location>
</feature>
<dbReference type="PANTHER" id="PTHR33048:SF47">
    <property type="entry name" value="INTEGRAL MEMBRANE PROTEIN-RELATED"/>
    <property type="match status" value="1"/>
</dbReference>
<evidence type="ECO:0000256" key="1">
    <source>
        <dbReference type="ARBA" id="ARBA00004141"/>
    </source>
</evidence>
<accession>A0ABR1MU09</accession>
<keyword evidence="2 7" id="KW-0812">Transmembrane</keyword>
<feature type="transmembrane region" description="Helical" evidence="7">
    <location>
        <begin position="101"/>
        <end position="124"/>
    </location>
</feature>
<feature type="compositionally biased region" description="Basic residues" evidence="6">
    <location>
        <begin position="411"/>
        <end position="422"/>
    </location>
</feature>
<reference evidence="9 10" key="1">
    <citation type="submission" date="2024-04" db="EMBL/GenBank/DDBJ databases">
        <title>Phyllosticta paracitricarpa is synonymous to the EU quarantine fungus P. citricarpa based on phylogenomic analyses.</title>
        <authorList>
            <consortium name="Lawrence Berkeley National Laboratory"/>
            <person name="Van ingen-buijs V.A."/>
            <person name="Van westerhoven A.C."/>
            <person name="Haridas S."/>
            <person name="Skiadas P."/>
            <person name="Martin F."/>
            <person name="Groenewald J.Z."/>
            <person name="Crous P.W."/>
            <person name="Seidl M.F."/>
        </authorList>
    </citation>
    <scope>NUCLEOTIDE SEQUENCE [LARGE SCALE GENOMIC DNA]</scope>
    <source>
        <strain evidence="9 10">CBS 141358</strain>
    </source>
</reference>
<evidence type="ECO:0000259" key="8">
    <source>
        <dbReference type="Pfam" id="PF20684"/>
    </source>
</evidence>
<sequence length="515" mass="55663">MSKSGLRGCRSRTVSQEFGVGGRWATPGVGRAIRPLNWPSAVCQSLEWSKRTLFSSMVDQSRLFIHFGLMTPLGVLSTMMVALRFYTRLAITRMHLAADDYLILVAMFLSNASSIMVAVADFAFDEGQALGNSPSEIQKKIGMRKIHWVATQMYPIMSFTLKISILLLYRRIFFVVSTFTRVCNVLIILISALHLAGFSSGIFLCVPISYFWEQVLPPGAPGAPMHKGRCQNYQVAWLVLGSFNVLTDLITVVLPLPVLGRLKITAQRRAFLVFIFTLSSVPVIASLLRIQPLVRIPGGNDDPLFSQHVWELQLYCGIEISVGITCACLPTLTPLAVRLFPKLMGSQGGNGSEPVGPFGAALGGLAKVLNGKRASGDAALHAESRGEDFDPVTTIGGTSAKLPGFVMGRKGSVRKGRSGRKHSSAETGITTITADETMTTKTIKTVVPVDEKDVVVEEQTPATPASPKSKQNDRHHDGHKHNNKTPHSTTTAAAAAAAAAETRDLETKPATPAQP</sequence>
<feature type="transmembrane region" description="Helical" evidence="7">
    <location>
        <begin position="185"/>
        <end position="212"/>
    </location>
</feature>
<feature type="transmembrane region" description="Helical" evidence="7">
    <location>
        <begin position="153"/>
        <end position="173"/>
    </location>
</feature>
<keyword evidence="3 7" id="KW-1133">Transmembrane helix</keyword>
<feature type="domain" description="Rhodopsin" evidence="8">
    <location>
        <begin position="83"/>
        <end position="337"/>
    </location>
</feature>
<evidence type="ECO:0000313" key="10">
    <source>
        <dbReference type="Proteomes" id="UP001367316"/>
    </source>
</evidence>
<dbReference type="Pfam" id="PF20684">
    <property type="entry name" value="Fung_rhodopsin"/>
    <property type="match status" value="1"/>
</dbReference>
<evidence type="ECO:0000256" key="2">
    <source>
        <dbReference type="ARBA" id="ARBA00022692"/>
    </source>
</evidence>
<evidence type="ECO:0000256" key="7">
    <source>
        <dbReference type="SAM" id="Phobius"/>
    </source>
</evidence>
<feature type="transmembrane region" description="Helical" evidence="7">
    <location>
        <begin position="271"/>
        <end position="292"/>
    </location>
</feature>
<keyword evidence="4 7" id="KW-0472">Membrane</keyword>
<feature type="compositionally biased region" description="Low complexity" evidence="6">
    <location>
        <begin position="489"/>
        <end position="500"/>
    </location>
</feature>
<evidence type="ECO:0000256" key="5">
    <source>
        <dbReference type="ARBA" id="ARBA00038359"/>
    </source>
</evidence>
<feature type="region of interest" description="Disordered" evidence="6">
    <location>
        <begin position="400"/>
        <end position="429"/>
    </location>
</feature>
<evidence type="ECO:0000256" key="6">
    <source>
        <dbReference type="SAM" id="MobiDB-lite"/>
    </source>
</evidence>
<evidence type="ECO:0000256" key="3">
    <source>
        <dbReference type="ARBA" id="ARBA00022989"/>
    </source>
</evidence>
<feature type="region of interest" description="Disordered" evidence="6">
    <location>
        <begin position="452"/>
        <end position="515"/>
    </location>
</feature>
<feature type="compositionally biased region" description="Polar residues" evidence="6">
    <location>
        <begin position="460"/>
        <end position="469"/>
    </location>
</feature>
<proteinExistence type="inferred from homology"/>
<protein>
    <recommendedName>
        <fullName evidence="8">Rhodopsin domain-containing protein</fullName>
    </recommendedName>
</protein>
<evidence type="ECO:0000313" key="9">
    <source>
        <dbReference type="EMBL" id="KAK7606437.1"/>
    </source>
</evidence>
<comment type="subcellular location">
    <subcellularLocation>
        <location evidence="1">Membrane</location>
        <topology evidence="1">Multi-pass membrane protein</topology>
    </subcellularLocation>
</comment>
<comment type="caution">
    <text evidence="9">The sequence shown here is derived from an EMBL/GenBank/DDBJ whole genome shotgun (WGS) entry which is preliminary data.</text>
</comment>
<name>A0ABR1MU09_9PEZI</name>
<comment type="similarity">
    <text evidence="5">Belongs to the SAT4 family.</text>
</comment>
<keyword evidence="10" id="KW-1185">Reference proteome</keyword>
<feature type="transmembrane region" description="Helical" evidence="7">
    <location>
        <begin position="235"/>
        <end position="259"/>
    </location>
</feature>
<dbReference type="InterPro" id="IPR049326">
    <property type="entry name" value="Rhodopsin_dom_fungi"/>
</dbReference>
<dbReference type="EMBL" id="JBBPBF010000048">
    <property type="protein sequence ID" value="KAK7606437.1"/>
    <property type="molecule type" value="Genomic_DNA"/>
</dbReference>
<organism evidence="9 10">
    <name type="scientific">Phyllosticta paracitricarpa</name>
    <dbReference type="NCBI Taxonomy" id="2016321"/>
    <lineage>
        <taxon>Eukaryota</taxon>
        <taxon>Fungi</taxon>
        <taxon>Dikarya</taxon>
        <taxon>Ascomycota</taxon>
        <taxon>Pezizomycotina</taxon>
        <taxon>Dothideomycetes</taxon>
        <taxon>Dothideomycetes incertae sedis</taxon>
        <taxon>Botryosphaeriales</taxon>
        <taxon>Phyllostictaceae</taxon>
        <taxon>Phyllosticta</taxon>
    </lineage>
</organism>
<dbReference type="InterPro" id="IPR052337">
    <property type="entry name" value="SAT4-like"/>
</dbReference>